<dbReference type="Proteomes" id="UP000800093">
    <property type="component" value="Unassembled WGS sequence"/>
</dbReference>
<organism evidence="2 3">
    <name type="scientific">Lojkania enalia</name>
    <dbReference type="NCBI Taxonomy" id="147567"/>
    <lineage>
        <taxon>Eukaryota</taxon>
        <taxon>Fungi</taxon>
        <taxon>Dikarya</taxon>
        <taxon>Ascomycota</taxon>
        <taxon>Pezizomycotina</taxon>
        <taxon>Dothideomycetes</taxon>
        <taxon>Pleosporomycetidae</taxon>
        <taxon>Pleosporales</taxon>
        <taxon>Pleosporales incertae sedis</taxon>
        <taxon>Lojkania</taxon>
    </lineage>
</organism>
<comment type="caution">
    <text evidence="2">The sequence shown here is derived from an EMBL/GenBank/DDBJ whole genome shotgun (WGS) entry which is preliminary data.</text>
</comment>
<evidence type="ECO:0000256" key="1">
    <source>
        <dbReference type="SAM" id="MobiDB-lite"/>
    </source>
</evidence>
<proteinExistence type="predicted"/>
<name>A0A9P4N5Q4_9PLEO</name>
<dbReference type="EMBL" id="ML986700">
    <property type="protein sequence ID" value="KAF2259721.1"/>
    <property type="molecule type" value="Genomic_DNA"/>
</dbReference>
<feature type="non-terminal residue" evidence="2">
    <location>
        <position position="1"/>
    </location>
</feature>
<dbReference type="AlphaFoldDB" id="A0A9P4N5Q4"/>
<keyword evidence="3" id="KW-1185">Reference proteome</keyword>
<feature type="region of interest" description="Disordered" evidence="1">
    <location>
        <begin position="46"/>
        <end position="66"/>
    </location>
</feature>
<protein>
    <submittedName>
        <fullName evidence="2">Uncharacterized protein</fullName>
    </submittedName>
</protein>
<evidence type="ECO:0000313" key="2">
    <source>
        <dbReference type="EMBL" id="KAF2259721.1"/>
    </source>
</evidence>
<reference evidence="3" key="1">
    <citation type="journal article" date="2020" name="Stud. Mycol.">
        <title>101 Dothideomycetes genomes: A test case for predicting lifestyles and emergence of pathogens.</title>
        <authorList>
            <person name="Haridas S."/>
            <person name="Albert R."/>
            <person name="Binder M."/>
            <person name="Bloem J."/>
            <person name="LaButti K."/>
            <person name="Salamov A."/>
            <person name="Andreopoulos B."/>
            <person name="Baker S."/>
            <person name="Barry K."/>
            <person name="Bills G."/>
            <person name="Bluhm B."/>
            <person name="Cannon C."/>
            <person name="Castanera R."/>
            <person name="Culley D."/>
            <person name="Daum C."/>
            <person name="Ezra D."/>
            <person name="Gonzalez J."/>
            <person name="Henrissat B."/>
            <person name="Kuo A."/>
            <person name="Liang C."/>
            <person name="Lipzen A."/>
            <person name="Lutzoni F."/>
            <person name="Magnuson J."/>
            <person name="Mondo S."/>
            <person name="Nolan M."/>
            <person name="Ohm R."/>
            <person name="Pangilinan J."/>
            <person name="Park H.-J."/>
            <person name="Ramirez L."/>
            <person name="Alfaro M."/>
            <person name="Sun H."/>
            <person name="Tritt A."/>
            <person name="Yoshinaga Y."/>
            <person name="Zwiers L.-H."/>
            <person name="Turgeon B."/>
            <person name="Goodwin S."/>
            <person name="Spatafora J."/>
            <person name="Crous P."/>
            <person name="Grigoriev I."/>
        </authorList>
    </citation>
    <scope>NUCLEOTIDE SEQUENCE [LARGE SCALE GENOMIC DNA]</scope>
    <source>
        <strain evidence="3">CBS 304.66</strain>
    </source>
</reference>
<sequence length="66" mass="7500">LMLKFEIISEVVTRSIFSWLRVDNWPKAKREIYTYEWLDFGASNQESDGGTISGGGCKGANKRVKD</sequence>
<accession>A0A9P4N5Q4</accession>
<evidence type="ECO:0000313" key="3">
    <source>
        <dbReference type="Proteomes" id="UP000800093"/>
    </source>
</evidence>
<gene>
    <name evidence="2" type="ORF">CC78DRAFT_474680</name>
</gene>
<dbReference type="OrthoDB" id="3549294at2759"/>